<dbReference type="InterPro" id="IPR027417">
    <property type="entry name" value="P-loop_NTPase"/>
</dbReference>
<evidence type="ECO:0000256" key="2">
    <source>
        <dbReference type="ARBA" id="ARBA00022741"/>
    </source>
</evidence>
<gene>
    <name evidence="5" type="ORF">HNR30_000737</name>
</gene>
<organism evidence="5 6">
    <name type="scientific">Nonomuraea soli</name>
    <dbReference type="NCBI Taxonomy" id="1032476"/>
    <lineage>
        <taxon>Bacteria</taxon>
        <taxon>Bacillati</taxon>
        <taxon>Actinomycetota</taxon>
        <taxon>Actinomycetes</taxon>
        <taxon>Streptosporangiales</taxon>
        <taxon>Streptosporangiaceae</taxon>
        <taxon>Nonomuraea</taxon>
    </lineage>
</organism>
<name>A0A7W0HN46_9ACTN</name>
<dbReference type="GO" id="GO:0016887">
    <property type="term" value="F:ATP hydrolysis activity"/>
    <property type="evidence" value="ECO:0007669"/>
    <property type="project" value="InterPro"/>
</dbReference>
<accession>A0A7W0HN46</accession>
<dbReference type="PROSITE" id="PS50893">
    <property type="entry name" value="ABC_TRANSPORTER_2"/>
    <property type="match status" value="1"/>
</dbReference>
<evidence type="ECO:0000313" key="5">
    <source>
        <dbReference type="EMBL" id="MBA2889402.1"/>
    </source>
</evidence>
<keyword evidence="5" id="KW-0378">Hydrolase</keyword>
<keyword evidence="1" id="KW-0813">Transport</keyword>
<dbReference type="SUPFAM" id="SSF52540">
    <property type="entry name" value="P-loop containing nucleoside triphosphate hydrolases"/>
    <property type="match status" value="1"/>
</dbReference>
<feature type="domain" description="ABC transporter" evidence="4">
    <location>
        <begin position="4"/>
        <end position="217"/>
    </location>
</feature>
<protein>
    <submittedName>
        <fullName evidence="5">Sulfonate transport system ATP-binding protein</fullName>
        <ecNumber evidence="5">3.6.3.-</ecNumber>
    </submittedName>
</protein>
<dbReference type="PROSITE" id="PS00211">
    <property type="entry name" value="ABC_TRANSPORTER_1"/>
    <property type="match status" value="1"/>
</dbReference>
<dbReference type="Pfam" id="PF00005">
    <property type="entry name" value="ABC_tran"/>
    <property type="match status" value="1"/>
</dbReference>
<reference evidence="5 6" key="1">
    <citation type="submission" date="2020-07" db="EMBL/GenBank/DDBJ databases">
        <title>Genomic Encyclopedia of Type Strains, Phase IV (KMG-IV): sequencing the most valuable type-strain genomes for metagenomic binning, comparative biology and taxonomic classification.</title>
        <authorList>
            <person name="Goeker M."/>
        </authorList>
    </citation>
    <scope>NUCLEOTIDE SEQUENCE [LARGE SCALE GENOMIC DNA]</scope>
    <source>
        <strain evidence="5 6">DSM 45533</strain>
    </source>
</reference>
<dbReference type="InterPro" id="IPR050166">
    <property type="entry name" value="ABC_transporter_ATP-bind"/>
</dbReference>
<dbReference type="RefSeq" id="WP_181608197.1">
    <property type="nucleotide sequence ID" value="NZ_BAABAM010000001.1"/>
</dbReference>
<comment type="caution">
    <text evidence="5">The sequence shown here is derived from an EMBL/GenBank/DDBJ whole genome shotgun (WGS) entry which is preliminary data.</text>
</comment>
<dbReference type="InterPro" id="IPR003593">
    <property type="entry name" value="AAA+_ATPase"/>
</dbReference>
<dbReference type="PANTHER" id="PTHR42788:SF13">
    <property type="entry name" value="ALIPHATIC SULFONATES IMPORT ATP-BINDING PROTEIN SSUB"/>
    <property type="match status" value="1"/>
</dbReference>
<dbReference type="SMART" id="SM00382">
    <property type="entry name" value="AAA"/>
    <property type="match status" value="1"/>
</dbReference>
<evidence type="ECO:0000256" key="3">
    <source>
        <dbReference type="ARBA" id="ARBA00022840"/>
    </source>
</evidence>
<keyword evidence="2" id="KW-0547">Nucleotide-binding</keyword>
<evidence type="ECO:0000313" key="6">
    <source>
        <dbReference type="Proteomes" id="UP000530928"/>
    </source>
</evidence>
<evidence type="ECO:0000259" key="4">
    <source>
        <dbReference type="PROSITE" id="PS50893"/>
    </source>
</evidence>
<dbReference type="InterPro" id="IPR003439">
    <property type="entry name" value="ABC_transporter-like_ATP-bd"/>
</dbReference>
<dbReference type="AlphaFoldDB" id="A0A7W0HN46"/>
<dbReference type="InterPro" id="IPR017871">
    <property type="entry name" value="ABC_transporter-like_CS"/>
</dbReference>
<evidence type="ECO:0000256" key="1">
    <source>
        <dbReference type="ARBA" id="ARBA00022448"/>
    </source>
</evidence>
<proteinExistence type="predicted"/>
<keyword evidence="6" id="KW-1185">Reference proteome</keyword>
<keyword evidence="3 5" id="KW-0067">ATP-binding</keyword>
<dbReference type="GO" id="GO:0005524">
    <property type="term" value="F:ATP binding"/>
    <property type="evidence" value="ECO:0007669"/>
    <property type="project" value="UniProtKB-KW"/>
</dbReference>
<dbReference type="EMBL" id="JACDUR010000001">
    <property type="protein sequence ID" value="MBA2889402.1"/>
    <property type="molecule type" value="Genomic_DNA"/>
</dbReference>
<dbReference type="PANTHER" id="PTHR42788">
    <property type="entry name" value="TAURINE IMPORT ATP-BINDING PROTEIN-RELATED"/>
    <property type="match status" value="1"/>
</dbReference>
<sequence>MSAVKISGLRKSFGPKTVLDGVDLEIRRGEFFALLGPSGTGKTTLLRILAGLELPDAGTVLAPPRRTTVYQEPRLVQARRTLPNVTIGLPRGSRAKGAQALAEVGLEGYGAAWPATLSGGEAQRVALARALVREPELLLLDEPFAALDALTRLQMQELVAELCARHRPAVVLVTHDVDEAVRLADRVAVLRDGRFAVEQPIELPHPRDRDDPDFIAHRRLFLSTLGVS</sequence>
<dbReference type="Gene3D" id="3.40.50.300">
    <property type="entry name" value="P-loop containing nucleotide triphosphate hydrolases"/>
    <property type="match status" value="1"/>
</dbReference>
<dbReference type="EC" id="3.6.3.-" evidence="5"/>
<dbReference type="Proteomes" id="UP000530928">
    <property type="component" value="Unassembled WGS sequence"/>
</dbReference>